<dbReference type="Proteomes" id="UP000617355">
    <property type="component" value="Unassembled WGS sequence"/>
</dbReference>
<gene>
    <name evidence="1" type="ORF">GCM10011358_03100</name>
</gene>
<name>A0ABQ1QBL6_9RHOB</name>
<protein>
    <submittedName>
        <fullName evidence="1">Uncharacterized protein</fullName>
    </submittedName>
</protein>
<evidence type="ECO:0000313" key="1">
    <source>
        <dbReference type="EMBL" id="GGD21999.1"/>
    </source>
</evidence>
<keyword evidence="2" id="KW-1185">Reference proteome</keyword>
<organism evidence="1 2">
    <name type="scientific">Sinisalibacter lacisalsi</name>
    <dbReference type="NCBI Taxonomy" id="1526570"/>
    <lineage>
        <taxon>Bacteria</taxon>
        <taxon>Pseudomonadati</taxon>
        <taxon>Pseudomonadota</taxon>
        <taxon>Alphaproteobacteria</taxon>
        <taxon>Rhodobacterales</taxon>
        <taxon>Roseobacteraceae</taxon>
        <taxon>Sinisalibacter</taxon>
    </lineage>
</organism>
<dbReference type="RefSeq" id="WP_188525850.1">
    <property type="nucleotide sequence ID" value="NZ_BMGI01000001.1"/>
</dbReference>
<proteinExistence type="predicted"/>
<sequence length="62" mass="6676">MKIVELKTGLFPDANRVAEAVTEIETAHDVERHDVSGLAPEDTQAWADVAEAVLSADMVVTL</sequence>
<evidence type="ECO:0000313" key="2">
    <source>
        <dbReference type="Proteomes" id="UP000617355"/>
    </source>
</evidence>
<accession>A0ABQ1QBL6</accession>
<reference evidence="2" key="1">
    <citation type="journal article" date="2019" name="Int. J. Syst. Evol. Microbiol.">
        <title>The Global Catalogue of Microorganisms (GCM) 10K type strain sequencing project: providing services to taxonomists for standard genome sequencing and annotation.</title>
        <authorList>
            <consortium name="The Broad Institute Genomics Platform"/>
            <consortium name="The Broad Institute Genome Sequencing Center for Infectious Disease"/>
            <person name="Wu L."/>
            <person name="Ma J."/>
        </authorList>
    </citation>
    <scope>NUCLEOTIDE SEQUENCE [LARGE SCALE GENOMIC DNA]</scope>
    <source>
        <strain evidence="2">CGMCC 1.12922</strain>
    </source>
</reference>
<dbReference type="EMBL" id="BMGI01000001">
    <property type="protein sequence ID" value="GGD21999.1"/>
    <property type="molecule type" value="Genomic_DNA"/>
</dbReference>
<comment type="caution">
    <text evidence="1">The sequence shown here is derived from an EMBL/GenBank/DDBJ whole genome shotgun (WGS) entry which is preliminary data.</text>
</comment>